<dbReference type="Pfam" id="PF03729">
    <property type="entry name" value="DUF308"/>
    <property type="match status" value="1"/>
</dbReference>
<keyword evidence="1" id="KW-0812">Transmembrane</keyword>
<feature type="transmembrane region" description="Helical" evidence="1">
    <location>
        <begin position="62"/>
        <end position="82"/>
    </location>
</feature>
<dbReference type="InterPro" id="IPR052712">
    <property type="entry name" value="Acid_resist_chaperone_HdeD"/>
</dbReference>
<reference evidence="2 3" key="1">
    <citation type="submission" date="2018-08" db="EMBL/GenBank/DDBJ databases">
        <title>A genome reference for cultivated species of the human gut microbiota.</title>
        <authorList>
            <person name="Zou Y."/>
            <person name="Xue W."/>
            <person name="Luo G."/>
        </authorList>
    </citation>
    <scope>NUCLEOTIDE SEQUENCE [LARGE SCALE GENOMIC DNA]</scope>
    <source>
        <strain evidence="2 3">AF28-26</strain>
    </source>
</reference>
<feature type="transmembrane region" description="Helical" evidence="1">
    <location>
        <begin position="120"/>
        <end position="142"/>
    </location>
</feature>
<feature type="transmembrane region" description="Helical" evidence="1">
    <location>
        <begin position="88"/>
        <end position="108"/>
    </location>
</feature>
<keyword evidence="1" id="KW-0472">Membrane</keyword>
<evidence type="ECO:0008006" key="4">
    <source>
        <dbReference type="Google" id="ProtNLM"/>
    </source>
</evidence>
<comment type="caution">
    <text evidence="2">The sequence shown here is derived from an EMBL/GenBank/DDBJ whole genome shotgun (WGS) entry which is preliminary data.</text>
</comment>
<gene>
    <name evidence="2" type="ORF">DWY99_01985</name>
</gene>
<feature type="transmembrane region" description="Helical" evidence="1">
    <location>
        <begin position="7"/>
        <end position="24"/>
    </location>
</feature>
<evidence type="ECO:0000313" key="3">
    <source>
        <dbReference type="Proteomes" id="UP000284751"/>
    </source>
</evidence>
<evidence type="ECO:0000313" key="2">
    <source>
        <dbReference type="EMBL" id="RGQ44197.1"/>
    </source>
</evidence>
<dbReference type="InterPro" id="IPR005325">
    <property type="entry name" value="DUF308_memb"/>
</dbReference>
<proteinExistence type="predicted"/>
<dbReference type="GO" id="GO:0005886">
    <property type="term" value="C:plasma membrane"/>
    <property type="evidence" value="ECO:0007669"/>
    <property type="project" value="TreeGrafter"/>
</dbReference>
<organism evidence="2 3">
    <name type="scientific">[Clostridium] leptum</name>
    <dbReference type="NCBI Taxonomy" id="1535"/>
    <lineage>
        <taxon>Bacteria</taxon>
        <taxon>Bacillati</taxon>
        <taxon>Bacillota</taxon>
        <taxon>Clostridia</taxon>
        <taxon>Eubacteriales</taxon>
        <taxon>Oscillospiraceae</taxon>
        <taxon>Oscillospiraceae incertae sedis</taxon>
    </lineage>
</organism>
<keyword evidence="1" id="KW-1133">Transmembrane helix</keyword>
<dbReference type="AlphaFoldDB" id="A0A412B0N2"/>
<dbReference type="PANTHER" id="PTHR34989:SF1">
    <property type="entry name" value="PROTEIN HDED"/>
    <property type="match status" value="1"/>
</dbReference>
<dbReference type="PANTHER" id="PTHR34989">
    <property type="entry name" value="PROTEIN HDED"/>
    <property type="match status" value="1"/>
</dbReference>
<sequence>MKRIKALYITISILSLLAGIALVIWPGASVITICYVVGSAAILVGAVRLMGYFSKDSYNLNFQFDFAMGLVFLILGTILIFHPGDTVAVLHFSVGILVLVDSVFKLQTALDAKHFGLKKWWVMLLCALFCAGLGLVLVILPFRTAEILVRVTGAALVVNSGENILTAGYTVKSKKRVVPIMVECREIHEQPK</sequence>
<protein>
    <recommendedName>
        <fullName evidence="4">DUF308 domain-containing protein</fullName>
    </recommendedName>
</protein>
<dbReference type="Proteomes" id="UP000284751">
    <property type="component" value="Unassembled WGS sequence"/>
</dbReference>
<name>A0A412B0N2_9FIRM</name>
<accession>A0A412B0N2</accession>
<dbReference type="EMBL" id="QRTC01000003">
    <property type="protein sequence ID" value="RGQ44197.1"/>
    <property type="molecule type" value="Genomic_DNA"/>
</dbReference>
<evidence type="ECO:0000256" key="1">
    <source>
        <dbReference type="SAM" id="Phobius"/>
    </source>
</evidence>